<feature type="region of interest" description="Disordered" evidence="1">
    <location>
        <begin position="1"/>
        <end position="21"/>
    </location>
</feature>
<evidence type="ECO:0000256" key="1">
    <source>
        <dbReference type="SAM" id="MobiDB-lite"/>
    </source>
</evidence>
<reference evidence="2 3" key="1">
    <citation type="submission" date="2024-02" db="EMBL/GenBank/DDBJ databases">
        <authorList>
            <person name="Vignale AGUSTIN F."/>
            <person name="Sosa J E."/>
            <person name="Modenutti C."/>
        </authorList>
    </citation>
    <scope>NUCLEOTIDE SEQUENCE [LARGE SCALE GENOMIC DNA]</scope>
</reference>
<dbReference type="AlphaFoldDB" id="A0ABC8R1L8"/>
<comment type="caution">
    <text evidence="2">The sequence shown here is derived from an EMBL/GenBank/DDBJ whole genome shotgun (WGS) entry which is preliminary data.</text>
</comment>
<dbReference type="Proteomes" id="UP001642360">
    <property type="component" value="Unassembled WGS sequence"/>
</dbReference>
<organism evidence="2 3">
    <name type="scientific">Ilex paraguariensis</name>
    <name type="common">yerba mate</name>
    <dbReference type="NCBI Taxonomy" id="185542"/>
    <lineage>
        <taxon>Eukaryota</taxon>
        <taxon>Viridiplantae</taxon>
        <taxon>Streptophyta</taxon>
        <taxon>Embryophyta</taxon>
        <taxon>Tracheophyta</taxon>
        <taxon>Spermatophyta</taxon>
        <taxon>Magnoliopsida</taxon>
        <taxon>eudicotyledons</taxon>
        <taxon>Gunneridae</taxon>
        <taxon>Pentapetalae</taxon>
        <taxon>asterids</taxon>
        <taxon>campanulids</taxon>
        <taxon>Aquifoliales</taxon>
        <taxon>Aquifoliaceae</taxon>
        <taxon>Ilex</taxon>
    </lineage>
</organism>
<sequence length="74" mass="8109">MEGSTANAQEPGERKKATGSSSDLQALFFRSSVVGSLFVTIDIKLIRRNLRRQSSLLLLCCRCVVPSGVNRNII</sequence>
<accession>A0ABC8R1L8</accession>
<gene>
    <name evidence="2" type="ORF">ILEXP_LOCUS5941</name>
</gene>
<name>A0ABC8R1L8_9AQUA</name>
<keyword evidence="3" id="KW-1185">Reference proteome</keyword>
<evidence type="ECO:0000313" key="3">
    <source>
        <dbReference type="Proteomes" id="UP001642360"/>
    </source>
</evidence>
<proteinExistence type="predicted"/>
<protein>
    <submittedName>
        <fullName evidence="2">Uncharacterized protein</fullName>
    </submittedName>
</protein>
<evidence type="ECO:0000313" key="2">
    <source>
        <dbReference type="EMBL" id="CAK9138592.1"/>
    </source>
</evidence>
<dbReference type="EMBL" id="CAUOFW020000903">
    <property type="protein sequence ID" value="CAK9138592.1"/>
    <property type="molecule type" value="Genomic_DNA"/>
</dbReference>